<dbReference type="InterPro" id="IPR050348">
    <property type="entry name" value="Protein-Tyr_Phosphatase"/>
</dbReference>
<dbReference type="PANTHER" id="PTHR19134:SF561">
    <property type="entry name" value="PROTEIN TYROSINE PHOSPHATASE 36E, ISOFORM A"/>
    <property type="match status" value="1"/>
</dbReference>
<dbReference type="Gene3D" id="3.40.250.10">
    <property type="entry name" value="Rhodanese-like domain"/>
    <property type="match status" value="1"/>
</dbReference>
<dbReference type="SUPFAM" id="SSF52799">
    <property type="entry name" value="(Phosphotyrosine protein) phosphatases II"/>
    <property type="match status" value="1"/>
</dbReference>
<reference evidence="4 5" key="1">
    <citation type="journal article" date="2004" name="Science">
        <title>The Ashbya gossypii genome as a tool for mapping the ancient Saccharomyces cerevisiae genome.</title>
        <authorList>
            <person name="Dietrich F.S."/>
            <person name="Voegeli S."/>
            <person name="Brachat S."/>
            <person name="Lerch A."/>
            <person name="Gates K."/>
            <person name="Steiner S."/>
            <person name="Mohr C."/>
            <person name="Pohlmann R."/>
            <person name="Luedi P."/>
            <person name="Choi S."/>
            <person name="Wing R.A."/>
            <person name="Flavier A."/>
            <person name="Gaffney T.D."/>
            <person name="Philippsen P."/>
        </authorList>
    </citation>
    <scope>NUCLEOTIDE SEQUENCE [LARGE SCALE GENOMIC DNA]</scope>
    <source>
        <strain evidence="5">ATCC 10895 / CBS 109.51 / FGSC 9923 / NRRL Y-1056</strain>
    </source>
</reference>
<dbReference type="GO" id="GO:1903138">
    <property type="term" value="P:negative regulation of cell integrity MAPK cascade"/>
    <property type="evidence" value="ECO:0007669"/>
    <property type="project" value="EnsemblFungi"/>
</dbReference>
<dbReference type="InterPro" id="IPR016130">
    <property type="entry name" value="Tyr_Pase_AS"/>
</dbReference>
<dbReference type="PROSITE" id="PS00383">
    <property type="entry name" value="TYR_PHOSPHATASE_1"/>
    <property type="match status" value="1"/>
</dbReference>
<dbReference type="GeneID" id="4619692"/>
<dbReference type="InterPro" id="IPR003595">
    <property type="entry name" value="Tyr_Pase_cat"/>
</dbReference>
<reference evidence="5" key="2">
    <citation type="journal article" date="2013" name="G3 (Bethesda)">
        <title>Genomes of Ashbya fungi isolated from insects reveal four mating-type loci, numerous translocations, lack of transposons, and distinct gene duplications.</title>
        <authorList>
            <person name="Dietrich F.S."/>
            <person name="Voegeli S."/>
            <person name="Kuo S."/>
            <person name="Philippsen P."/>
        </authorList>
    </citation>
    <scope>GENOME REANNOTATION</scope>
    <source>
        <strain evidence="5">ATCC 10895 / CBS 109.51 / FGSC 9923 / NRRL Y-1056</strain>
    </source>
</reference>
<evidence type="ECO:0000256" key="1">
    <source>
        <dbReference type="ARBA" id="ARBA00009649"/>
    </source>
</evidence>
<dbReference type="GO" id="GO:0005634">
    <property type="term" value="C:nucleus"/>
    <property type="evidence" value="ECO:0007669"/>
    <property type="project" value="EnsemblFungi"/>
</dbReference>
<dbReference type="CDD" id="cd18533">
    <property type="entry name" value="PTP_fungal"/>
    <property type="match status" value="1"/>
</dbReference>
<dbReference type="SMART" id="SM00404">
    <property type="entry name" value="PTPc_motif"/>
    <property type="match status" value="1"/>
</dbReference>
<dbReference type="FunCoup" id="Q75BW3">
    <property type="interactions" value="163"/>
</dbReference>
<dbReference type="RefSeq" id="NP_983560.2">
    <property type="nucleotide sequence ID" value="NM_208913.2"/>
</dbReference>
<dbReference type="Proteomes" id="UP000000591">
    <property type="component" value="Chromosome III"/>
</dbReference>
<dbReference type="Pfam" id="PF00102">
    <property type="entry name" value="Y_phosphatase"/>
    <property type="match status" value="1"/>
</dbReference>
<evidence type="ECO:0000313" key="5">
    <source>
        <dbReference type="Proteomes" id="UP000000591"/>
    </source>
</evidence>
<name>Q75BW3_EREGS</name>
<dbReference type="GO" id="GO:0004725">
    <property type="term" value="F:protein tyrosine phosphatase activity"/>
    <property type="evidence" value="ECO:0000318"/>
    <property type="project" value="GO_Central"/>
</dbReference>
<dbReference type="GO" id="GO:0071474">
    <property type="term" value="P:cellular hyperosmotic response"/>
    <property type="evidence" value="ECO:0007669"/>
    <property type="project" value="EnsemblFungi"/>
</dbReference>
<dbReference type="Gene3D" id="3.90.190.10">
    <property type="entry name" value="Protein tyrosine phosphatase superfamily"/>
    <property type="match status" value="1"/>
</dbReference>
<organism evidence="4 5">
    <name type="scientific">Eremothecium gossypii (strain ATCC 10895 / CBS 109.51 / FGSC 9923 / NRRL Y-1056)</name>
    <name type="common">Yeast</name>
    <name type="synonym">Ashbya gossypii</name>
    <dbReference type="NCBI Taxonomy" id="284811"/>
    <lineage>
        <taxon>Eukaryota</taxon>
        <taxon>Fungi</taxon>
        <taxon>Dikarya</taxon>
        <taxon>Ascomycota</taxon>
        <taxon>Saccharomycotina</taxon>
        <taxon>Saccharomycetes</taxon>
        <taxon>Saccharomycetales</taxon>
        <taxon>Saccharomycetaceae</taxon>
        <taxon>Eremothecium</taxon>
    </lineage>
</organism>
<dbReference type="InterPro" id="IPR000387">
    <property type="entry name" value="Tyr_Pase_dom"/>
</dbReference>
<dbReference type="GO" id="GO:0071852">
    <property type="term" value="P:fungal-type cell wall organization or biogenesis"/>
    <property type="evidence" value="ECO:0007669"/>
    <property type="project" value="EnsemblFungi"/>
</dbReference>
<dbReference type="SUPFAM" id="SSF52821">
    <property type="entry name" value="Rhodanese/Cell cycle control phosphatase"/>
    <property type="match status" value="1"/>
</dbReference>
<dbReference type="PROSITE" id="PS50056">
    <property type="entry name" value="TYR_PHOSPHATASE_2"/>
    <property type="match status" value="1"/>
</dbReference>
<dbReference type="GO" id="GO:0007165">
    <property type="term" value="P:signal transduction"/>
    <property type="evidence" value="ECO:0000318"/>
    <property type="project" value="GO_Central"/>
</dbReference>
<evidence type="ECO:0000313" key="4">
    <source>
        <dbReference type="EMBL" id="AAS51384.2"/>
    </source>
</evidence>
<dbReference type="AlphaFoldDB" id="Q75BW3"/>
<dbReference type="GO" id="GO:0051457">
    <property type="term" value="P:maintenance of protein location in nucleus"/>
    <property type="evidence" value="ECO:0007669"/>
    <property type="project" value="EnsemblFungi"/>
</dbReference>
<comment type="similarity">
    <text evidence="1">Belongs to the protein-tyrosine phosphatase family. Non-receptor class subfamily.</text>
</comment>
<dbReference type="SMART" id="SM00194">
    <property type="entry name" value="PTPc"/>
    <property type="match status" value="1"/>
</dbReference>
<feature type="domain" description="Tyrosine specific protein phosphatases" evidence="3">
    <location>
        <begin position="701"/>
        <end position="778"/>
    </location>
</feature>
<proteinExistence type="inferred from homology"/>
<dbReference type="OrthoDB" id="6058203at2759"/>
<dbReference type="PANTHER" id="PTHR19134">
    <property type="entry name" value="RECEPTOR-TYPE TYROSINE-PROTEIN PHOSPHATASE"/>
    <property type="match status" value="1"/>
</dbReference>
<dbReference type="eggNOG" id="KOG0789">
    <property type="taxonomic scope" value="Eukaryota"/>
</dbReference>
<dbReference type="STRING" id="284811.Q75BW3"/>
<dbReference type="InterPro" id="IPR036873">
    <property type="entry name" value="Rhodanese-like_dom_sf"/>
</dbReference>
<dbReference type="EMBL" id="AE016816">
    <property type="protein sequence ID" value="AAS51384.2"/>
    <property type="molecule type" value="Genomic_DNA"/>
</dbReference>
<evidence type="ECO:0000259" key="3">
    <source>
        <dbReference type="PROSITE" id="PS50056"/>
    </source>
</evidence>
<dbReference type="GO" id="GO:0043937">
    <property type="term" value="P:regulation of sporulation"/>
    <property type="evidence" value="ECO:0007669"/>
    <property type="project" value="EnsemblFungi"/>
</dbReference>
<dbReference type="KEGG" id="ago:AGOS_ACR158W"/>
<evidence type="ECO:0000259" key="2">
    <source>
        <dbReference type="PROSITE" id="PS50055"/>
    </source>
</evidence>
<dbReference type="InterPro" id="IPR000242">
    <property type="entry name" value="PTP_cat"/>
</dbReference>
<keyword evidence="5" id="KW-1185">Reference proteome</keyword>
<dbReference type="GO" id="GO:0071507">
    <property type="term" value="P:pheromone response MAPK cascade"/>
    <property type="evidence" value="ECO:0007669"/>
    <property type="project" value="EnsemblFungi"/>
</dbReference>
<dbReference type="HOGENOM" id="CLU_009242_0_0_1"/>
<accession>Q75BW3</accession>
<dbReference type="InterPro" id="IPR029021">
    <property type="entry name" value="Prot-tyrosine_phosphatase-like"/>
</dbReference>
<protein>
    <submittedName>
        <fullName evidence="4">ACR158Wp</fullName>
    </submittedName>
</protein>
<dbReference type="PROSITE" id="PS50055">
    <property type="entry name" value="TYR_PHOSPHATASE_PTP"/>
    <property type="match status" value="1"/>
</dbReference>
<gene>
    <name evidence="4" type="ORF">AGOS_ACR158W</name>
</gene>
<dbReference type="OMA" id="RKWDIYW"/>
<dbReference type="PRINTS" id="PR00700">
    <property type="entry name" value="PRTYPHPHTASE"/>
</dbReference>
<dbReference type="InParanoid" id="Q75BW3"/>
<feature type="domain" description="Tyrosine-protein phosphatase" evidence="2">
    <location>
        <begin position="447"/>
        <end position="787"/>
    </location>
</feature>
<sequence>MAGLDVRNIYNLKEVVGPARAQQCRTVQPAASPTFGALRLSGSPAAQPLSPTSRTMAQRAEVGEAEHLLRERTQVLTAAEWRERQAQLGDALVLDLSTQGFQLKGAQRRVHLSFPSTLLRRPNFPFSKLVRTLNSETQASLLEHLDTSNAIVLFDDGSSFWNNCLQTTITVLRKLLTYLEEQKAHTQRQVPIFLLQGGVKAFESHHFVSPAVKNGSSADKPKLTLKLCIPGRTQDSGSDGTGVTGRSALDNSSELFIQSMKGDTLHYSPSSLLKYFKYHTPAKLPKHVPPWLSPFNRACDSVLSQIMGKFELLEKLEVMRLQQCLSGSTPSSTYSQLAKTSSKLYSLRDLQKKYRSPRVNLEDGDEARAFHSKIDDSYNTLGQCKLERDIHEELNDNENKEILNKLAFGHSSSDAIEAASVVRQEDEDHSDAPNEYVITQGLNSFTKNRYSNIIPYEHTRVRLEPSPVGNRSLAKTFLQSTSHLSPAAAPSDSNPVVDHLKVPAPSSYFVKNTESAFTPLAGTTPNEPFNDYFNANYLTLPEINSKCRYIATQAPLPSTVDDFWKVITTNSVKVIISLNSDDELNLRKWDIYWGSDSVHKFNITILHSFENVRGLDGNIVRVFKVQKKSTVAGSSAEDSQSNTHIVYQIQYKKWLDSCGIVMSDFLQLYNVKNALLNDPDSFIRQQLEDRNTLIDIDEDPSLFRRTESHSPLLVHCSAGCGRTGVFITLDFLLTVLHSPLQVYNKIDVWNMEEDLVFIVVNEFRKQRISMVQNLTQYITCYESLLDFFSLHENRGAVAQY</sequence>